<comment type="caution">
    <text evidence="1">The sequence shown here is derived from an EMBL/GenBank/DDBJ whole genome shotgun (WGS) entry which is preliminary data.</text>
</comment>
<evidence type="ECO:0000313" key="1">
    <source>
        <dbReference type="EMBL" id="MDR6290886.1"/>
    </source>
</evidence>
<evidence type="ECO:0000313" key="2">
    <source>
        <dbReference type="Proteomes" id="UP001262410"/>
    </source>
</evidence>
<evidence type="ECO:0008006" key="3">
    <source>
        <dbReference type="Google" id="ProtNLM"/>
    </source>
</evidence>
<accession>A0ABU1JQJ0</accession>
<gene>
    <name evidence="1" type="ORF">E9232_003412</name>
</gene>
<organism evidence="1 2">
    <name type="scientific">Inquilinus ginsengisoli</name>
    <dbReference type="NCBI Taxonomy" id="363840"/>
    <lineage>
        <taxon>Bacteria</taxon>
        <taxon>Pseudomonadati</taxon>
        <taxon>Pseudomonadota</taxon>
        <taxon>Alphaproteobacteria</taxon>
        <taxon>Rhodospirillales</taxon>
        <taxon>Rhodospirillaceae</taxon>
        <taxon>Inquilinus</taxon>
    </lineage>
</organism>
<keyword evidence="2" id="KW-1185">Reference proteome</keyword>
<proteinExistence type="predicted"/>
<dbReference type="RefSeq" id="WP_309795661.1">
    <property type="nucleotide sequence ID" value="NZ_JAVDPW010000005.1"/>
</dbReference>
<reference evidence="1 2" key="1">
    <citation type="submission" date="2023-07" db="EMBL/GenBank/DDBJ databases">
        <title>Sorghum-associated microbial communities from plants grown in Nebraska, USA.</title>
        <authorList>
            <person name="Schachtman D."/>
        </authorList>
    </citation>
    <scope>NUCLEOTIDE SEQUENCE [LARGE SCALE GENOMIC DNA]</scope>
    <source>
        <strain evidence="1 2">584</strain>
    </source>
</reference>
<dbReference type="Proteomes" id="UP001262410">
    <property type="component" value="Unassembled WGS sequence"/>
</dbReference>
<name>A0ABU1JQJ0_9PROT</name>
<sequence length="134" mass="14536">MTMQRDGRTPPADGTAILQLGIVHPDARVEREDGRTARGRLQRQAVKAGHLAPRPGIRDQLVVTALGRAMIEQAAAMGQQYRDQLDRFLRDHADDDGLRQGLADGSPGAIAAAITRIRREEAAALARLRATLQA</sequence>
<protein>
    <recommendedName>
        <fullName evidence="3">HTH marR-type domain-containing protein</fullName>
    </recommendedName>
</protein>
<dbReference type="EMBL" id="JAVDPW010000005">
    <property type="protein sequence ID" value="MDR6290886.1"/>
    <property type="molecule type" value="Genomic_DNA"/>
</dbReference>